<sequence length="149" mass="16738">MEIVLFRHAKSSWDYPVADIHRPLNARGLRQSQQMAKNCQLDKPARVLCSVASRAYATALAYQQAGWFSAPQMTLHECLYFSPLEEVLALISTVTEEPLWIFGHNPQLETLAEYFTSQQITLKTSCYVQLRTNALAQGCASAVEQCSPQ</sequence>
<organism evidence="1 2">
    <name type="scientific">Pseudobowmanella zhangzhouensis</name>
    <dbReference type="NCBI Taxonomy" id="1537679"/>
    <lineage>
        <taxon>Bacteria</taxon>
        <taxon>Pseudomonadati</taxon>
        <taxon>Pseudomonadota</taxon>
        <taxon>Gammaproteobacteria</taxon>
        <taxon>Alteromonadales</taxon>
        <taxon>Alteromonadaceae</taxon>
    </lineage>
</organism>
<proteinExistence type="predicted"/>
<accession>A0ABW1XN63</accession>
<protein>
    <submittedName>
        <fullName evidence="1">SixA phosphatase family protein</fullName>
    </submittedName>
</protein>
<dbReference type="InterPro" id="IPR013078">
    <property type="entry name" value="His_Pase_superF_clade-1"/>
</dbReference>
<dbReference type="RefSeq" id="WP_131258058.1">
    <property type="nucleotide sequence ID" value="NZ_JBHSUS010000001.1"/>
</dbReference>
<name>A0ABW1XN63_9ALTE</name>
<evidence type="ECO:0000313" key="1">
    <source>
        <dbReference type="EMBL" id="MFC6440255.1"/>
    </source>
</evidence>
<comment type="caution">
    <text evidence="1">The sequence shown here is derived from an EMBL/GenBank/DDBJ whole genome shotgun (WGS) entry which is preliminary data.</text>
</comment>
<evidence type="ECO:0000313" key="2">
    <source>
        <dbReference type="Proteomes" id="UP001596364"/>
    </source>
</evidence>
<dbReference type="SMART" id="SM00855">
    <property type="entry name" value="PGAM"/>
    <property type="match status" value="1"/>
</dbReference>
<dbReference type="EMBL" id="JBHSUS010000001">
    <property type="protein sequence ID" value="MFC6440255.1"/>
    <property type="molecule type" value="Genomic_DNA"/>
</dbReference>
<gene>
    <name evidence="1" type="ORF">ACFP85_08855</name>
</gene>
<dbReference type="InterPro" id="IPR029033">
    <property type="entry name" value="His_PPase_superfam"/>
</dbReference>
<dbReference type="SUPFAM" id="SSF53254">
    <property type="entry name" value="Phosphoglycerate mutase-like"/>
    <property type="match status" value="1"/>
</dbReference>
<keyword evidence="2" id="KW-1185">Reference proteome</keyword>
<dbReference type="Proteomes" id="UP001596364">
    <property type="component" value="Unassembled WGS sequence"/>
</dbReference>
<dbReference type="Pfam" id="PF00300">
    <property type="entry name" value="His_Phos_1"/>
    <property type="match status" value="1"/>
</dbReference>
<reference evidence="2" key="1">
    <citation type="journal article" date="2019" name="Int. J. Syst. Evol. Microbiol.">
        <title>The Global Catalogue of Microorganisms (GCM) 10K type strain sequencing project: providing services to taxonomists for standard genome sequencing and annotation.</title>
        <authorList>
            <consortium name="The Broad Institute Genomics Platform"/>
            <consortium name="The Broad Institute Genome Sequencing Center for Infectious Disease"/>
            <person name="Wu L."/>
            <person name="Ma J."/>
        </authorList>
    </citation>
    <scope>NUCLEOTIDE SEQUENCE [LARGE SCALE GENOMIC DNA]</scope>
    <source>
        <strain evidence="2">CGMCC 1.16031</strain>
    </source>
</reference>
<dbReference type="Gene3D" id="3.40.50.1240">
    <property type="entry name" value="Phosphoglycerate mutase-like"/>
    <property type="match status" value="1"/>
</dbReference>